<keyword evidence="4 6" id="KW-0378">Hydrolase</keyword>
<dbReference type="InterPro" id="IPR018202">
    <property type="entry name" value="Ser_caboxypep_ser_AS"/>
</dbReference>
<organism evidence="7 8">
    <name type="scientific">Curvularia kusanoi</name>
    <name type="common">Cochliobolus kusanoi</name>
    <dbReference type="NCBI Taxonomy" id="90978"/>
    <lineage>
        <taxon>Eukaryota</taxon>
        <taxon>Fungi</taxon>
        <taxon>Dikarya</taxon>
        <taxon>Ascomycota</taxon>
        <taxon>Pezizomycotina</taxon>
        <taxon>Dothideomycetes</taxon>
        <taxon>Pleosporomycetidae</taxon>
        <taxon>Pleosporales</taxon>
        <taxon>Pleosporineae</taxon>
        <taxon>Pleosporaceae</taxon>
        <taxon>Curvularia</taxon>
    </lineage>
</organism>
<keyword evidence="6" id="KW-0732">Signal</keyword>
<evidence type="ECO:0000256" key="5">
    <source>
        <dbReference type="ARBA" id="ARBA00023180"/>
    </source>
</evidence>
<dbReference type="GO" id="GO:0000324">
    <property type="term" value="C:fungal-type vacuole"/>
    <property type="evidence" value="ECO:0007669"/>
    <property type="project" value="TreeGrafter"/>
</dbReference>
<evidence type="ECO:0000313" key="8">
    <source>
        <dbReference type="Proteomes" id="UP000801428"/>
    </source>
</evidence>
<keyword evidence="8" id="KW-1185">Reference proteome</keyword>
<dbReference type="PANTHER" id="PTHR11802:SF131">
    <property type="entry name" value="CARBOXYPEPTIDASE"/>
    <property type="match status" value="1"/>
</dbReference>
<dbReference type="InterPro" id="IPR001563">
    <property type="entry name" value="Peptidase_S10"/>
</dbReference>
<comment type="caution">
    <text evidence="7">The sequence shown here is derived from an EMBL/GenBank/DDBJ whole genome shotgun (WGS) entry which is preliminary data.</text>
</comment>
<accession>A0A9P4TAP0</accession>
<name>A0A9P4TAP0_CURKU</name>
<feature type="chain" id="PRO_5040539448" description="Carboxypeptidase" evidence="6">
    <location>
        <begin position="20"/>
        <end position="548"/>
    </location>
</feature>
<dbReference type="PROSITE" id="PS00131">
    <property type="entry name" value="CARBOXYPEPT_SER_SER"/>
    <property type="match status" value="1"/>
</dbReference>
<sequence>MTRLTQLVTFLAAASTGAASFVQRQVPANATGVKTITSPQGAQIRYKQPGKQGVCETTEGVDDYAGYISLNEKTNMFFWFFEARENPQEKPLTLWLNGGPGSDSLIGLFQEHGPCNVTEDLKTQLNPYSWNEHSNMLYLSQPVGVGFSYETTEVDEKGRYSLVDPDKANTTEAAAIGAWHILQAFLELSPQLDADIKNLTFNLWTESYGGHYGPGFYNYFYQQNEAIRNGTTKGVELHMDTLGVINGIIDEQIQAPYYPEFAVNNTYGIKAYNDTVYTFAKQAFSFPGGCNDQIEYCKQSNRSTEDGQLTCSTAMTLCRSLVEEPYYNFGDRGVYDIRHPYDDPTPPEYFMDFLNLASTQAALGVNINYTAASSPYVYSGFASTGDFVYSYLPALSEILSYGVRVALLYGDADYICNWFGGEAISLAVNHTHKAEFNAAGYTPFIVDGVEYGEVREFGNFSFTRIYEAGHEVPYYQPKASLEHFKRVLDHVVIADGSEVVSADYSTNGTAKATHTESYVALPPTSTPSAAPSEYVSAGERRVKRVWRK</sequence>
<dbReference type="EC" id="3.4.16.-" evidence="6"/>
<dbReference type="SUPFAM" id="SSF53474">
    <property type="entry name" value="alpha/beta-Hydrolases"/>
    <property type="match status" value="1"/>
</dbReference>
<dbReference type="GO" id="GO:0006508">
    <property type="term" value="P:proteolysis"/>
    <property type="evidence" value="ECO:0007669"/>
    <property type="project" value="UniProtKB-KW"/>
</dbReference>
<dbReference type="OrthoDB" id="443318at2759"/>
<dbReference type="AlphaFoldDB" id="A0A9P4TAP0"/>
<dbReference type="Gene3D" id="3.40.50.1820">
    <property type="entry name" value="alpha/beta hydrolase"/>
    <property type="match status" value="1"/>
</dbReference>
<keyword evidence="3 6" id="KW-0645">Protease</keyword>
<evidence type="ECO:0000256" key="3">
    <source>
        <dbReference type="ARBA" id="ARBA00022670"/>
    </source>
</evidence>
<dbReference type="GO" id="GO:0004185">
    <property type="term" value="F:serine-type carboxypeptidase activity"/>
    <property type="evidence" value="ECO:0007669"/>
    <property type="project" value="UniProtKB-UniRule"/>
</dbReference>
<comment type="similarity">
    <text evidence="1 6">Belongs to the peptidase S10 family.</text>
</comment>
<dbReference type="Pfam" id="PF00450">
    <property type="entry name" value="Peptidase_S10"/>
    <property type="match status" value="1"/>
</dbReference>
<dbReference type="InterPro" id="IPR029058">
    <property type="entry name" value="AB_hydrolase_fold"/>
</dbReference>
<keyword evidence="5" id="KW-0325">Glycoprotein</keyword>
<dbReference type="PANTHER" id="PTHR11802">
    <property type="entry name" value="SERINE PROTEASE FAMILY S10 SERINE CARBOXYPEPTIDASE"/>
    <property type="match status" value="1"/>
</dbReference>
<evidence type="ECO:0000256" key="1">
    <source>
        <dbReference type="ARBA" id="ARBA00009431"/>
    </source>
</evidence>
<keyword evidence="2 6" id="KW-0121">Carboxypeptidase</keyword>
<evidence type="ECO:0000256" key="2">
    <source>
        <dbReference type="ARBA" id="ARBA00022645"/>
    </source>
</evidence>
<feature type="signal peptide" evidence="6">
    <location>
        <begin position="1"/>
        <end position="19"/>
    </location>
</feature>
<reference evidence="7" key="1">
    <citation type="submission" date="2019-04" db="EMBL/GenBank/DDBJ databases">
        <title>Sequencing of skin fungus with MAO and IRED activity.</title>
        <authorList>
            <person name="Marsaioli A.J."/>
            <person name="Bonatto J.M.C."/>
            <person name="Reis Junior O."/>
        </authorList>
    </citation>
    <scope>NUCLEOTIDE SEQUENCE</scope>
    <source>
        <strain evidence="7">30M1</strain>
    </source>
</reference>
<protein>
    <recommendedName>
        <fullName evidence="6">Carboxypeptidase</fullName>
        <ecNumber evidence="6">3.4.16.-</ecNumber>
    </recommendedName>
</protein>
<dbReference type="Proteomes" id="UP000801428">
    <property type="component" value="Unassembled WGS sequence"/>
</dbReference>
<evidence type="ECO:0000256" key="4">
    <source>
        <dbReference type="ARBA" id="ARBA00022801"/>
    </source>
</evidence>
<proteinExistence type="inferred from homology"/>
<evidence type="ECO:0000313" key="7">
    <source>
        <dbReference type="EMBL" id="KAF2998618.1"/>
    </source>
</evidence>
<evidence type="ECO:0000256" key="6">
    <source>
        <dbReference type="RuleBase" id="RU361156"/>
    </source>
</evidence>
<dbReference type="EMBL" id="SWKU01000019">
    <property type="protein sequence ID" value="KAF2998618.1"/>
    <property type="molecule type" value="Genomic_DNA"/>
</dbReference>
<dbReference type="PRINTS" id="PR00724">
    <property type="entry name" value="CRBOXYPTASEC"/>
</dbReference>
<gene>
    <name evidence="7" type="ORF">E8E13_007119</name>
</gene>